<keyword evidence="3" id="KW-1185">Reference proteome</keyword>
<reference evidence="3" key="2">
    <citation type="submission" date="2015-05" db="EMBL/GenBank/DDBJ databases">
        <title>Complete genome sequence of Corynebacterium uterequi DSM 45634, isolated from the uterus of a maiden mare.</title>
        <authorList>
            <person name="Ruckert C."/>
            <person name="Albersmeier A."/>
            <person name="Winkler A."/>
            <person name="Tauch A."/>
        </authorList>
    </citation>
    <scope>NUCLEOTIDE SEQUENCE [LARGE SCALE GENOMIC DNA]</scope>
    <source>
        <strain evidence="3">DSM 45634</strain>
    </source>
</reference>
<dbReference type="Pfam" id="PF01161">
    <property type="entry name" value="PBP"/>
    <property type="match status" value="1"/>
</dbReference>
<dbReference type="PANTHER" id="PTHR30289">
    <property type="entry name" value="UNCHARACTERIZED PROTEIN YBCL-RELATED"/>
    <property type="match status" value="1"/>
</dbReference>
<name>A0A0G3HGP0_9CORY</name>
<protein>
    <submittedName>
        <fullName evidence="2">Raf kinase inhibitor-like protein, YbhB/YbcL family</fullName>
    </submittedName>
</protein>
<sequence length="184" mass="19752">MTNEQHSASYVDPRFPGPDPYAPLKAVPSFPLSSTDLSNGAELDERLRAPQSVSPQLSWADAPAGTKSFAVTCYDPDAPTASGFWHWAAFNIPATVTELPSGAGSAEDLGVGAVSLRNDSGQRTHYGAQPPAGHAPHRYLYVVHAVDVESLDIDPEATPTVLGFNLHFHTIGRAVLWGWYENRG</sequence>
<dbReference type="AlphaFoldDB" id="A0A0G3HGP0"/>
<dbReference type="SUPFAM" id="SSF49777">
    <property type="entry name" value="PEBP-like"/>
    <property type="match status" value="1"/>
</dbReference>
<dbReference type="NCBIfam" id="TIGR00481">
    <property type="entry name" value="YbhB/YbcL family Raf kinase inhibitor-like protein"/>
    <property type="match status" value="1"/>
</dbReference>
<dbReference type="InterPro" id="IPR005247">
    <property type="entry name" value="YbhB_YbcL/LppC-like"/>
</dbReference>
<accession>A0A0G3HGP0</accession>
<dbReference type="KEGG" id="cut:CUTER_05530"/>
<dbReference type="Proteomes" id="UP000035548">
    <property type="component" value="Chromosome"/>
</dbReference>
<dbReference type="PANTHER" id="PTHR30289:SF1">
    <property type="entry name" value="PEBP (PHOSPHATIDYLETHANOLAMINE-BINDING PROTEIN) FAMILY PROTEIN"/>
    <property type="match status" value="1"/>
</dbReference>
<dbReference type="STRING" id="1072256.CUTER_05530"/>
<dbReference type="PATRIC" id="fig|1072256.5.peg.1095"/>
<proteinExistence type="inferred from homology"/>
<dbReference type="InterPro" id="IPR008914">
    <property type="entry name" value="PEBP"/>
</dbReference>
<dbReference type="InterPro" id="IPR036610">
    <property type="entry name" value="PEBP-like_sf"/>
</dbReference>
<dbReference type="Gene3D" id="3.90.280.10">
    <property type="entry name" value="PEBP-like"/>
    <property type="match status" value="1"/>
</dbReference>
<dbReference type="EMBL" id="CP011546">
    <property type="protein sequence ID" value="AKK11103.1"/>
    <property type="molecule type" value="Genomic_DNA"/>
</dbReference>
<reference evidence="2 3" key="1">
    <citation type="journal article" date="2015" name="Genome Announc.">
        <title>Virulence Factor Genes Detected in the Complete Genome Sequence of Corynebacterium uterequi DSM 45634, Isolated from the Uterus of a Maiden Mare.</title>
        <authorList>
            <person name="Ruckert C."/>
            <person name="Kriete M."/>
            <person name="Jaenicke S."/>
            <person name="Winkler A."/>
            <person name="Tauch A."/>
        </authorList>
    </citation>
    <scope>NUCLEOTIDE SEQUENCE [LARGE SCALE GENOMIC DNA]</scope>
    <source>
        <strain evidence="2 3">DSM 45634</strain>
    </source>
</reference>
<dbReference type="OrthoDB" id="9797506at2"/>
<evidence type="ECO:0000313" key="2">
    <source>
        <dbReference type="EMBL" id="AKK11103.1"/>
    </source>
</evidence>
<evidence type="ECO:0000256" key="1">
    <source>
        <dbReference type="ARBA" id="ARBA00007120"/>
    </source>
</evidence>
<organism evidence="2 3">
    <name type="scientific">Corynebacterium uterequi</name>
    <dbReference type="NCBI Taxonomy" id="1072256"/>
    <lineage>
        <taxon>Bacteria</taxon>
        <taxon>Bacillati</taxon>
        <taxon>Actinomycetota</taxon>
        <taxon>Actinomycetes</taxon>
        <taxon>Mycobacteriales</taxon>
        <taxon>Corynebacteriaceae</taxon>
        <taxon>Corynebacterium</taxon>
    </lineage>
</organism>
<evidence type="ECO:0000313" key="3">
    <source>
        <dbReference type="Proteomes" id="UP000035548"/>
    </source>
</evidence>
<dbReference type="CDD" id="cd00865">
    <property type="entry name" value="PEBP_bact_arch"/>
    <property type="match status" value="1"/>
</dbReference>
<gene>
    <name evidence="2" type="ORF">CUTER_05530</name>
</gene>
<dbReference type="RefSeq" id="WP_047259571.1">
    <property type="nucleotide sequence ID" value="NZ_CP011546.1"/>
</dbReference>
<comment type="similarity">
    <text evidence="1">Belongs to the UPF0098 family.</text>
</comment>